<evidence type="ECO:0000256" key="8">
    <source>
        <dbReference type="ARBA" id="ARBA00022967"/>
    </source>
</evidence>
<keyword evidence="11 14" id="KW-0139">CF(1)</keyword>
<comment type="subcellular location">
    <subcellularLocation>
        <location evidence="14">Cell membrane</location>
        <topology evidence="14">Peripheral membrane protein</topology>
    </subcellularLocation>
    <subcellularLocation>
        <location evidence="2">Membrane</location>
    </subcellularLocation>
</comment>
<dbReference type="FunFam" id="2.40.30.20:FF:000001">
    <property type="entry name" value="ATP synthase subunit alpha"/>
    <property type="match status" value="1"/>
</dbReference>
<evidence type="ECO:0000256" key="12">
    <source>
        <dbReference type="ARBA" id="ARBA00023310"/>
    </source>
</evidence>
<dbReference type="InterPro" id="IPR033732">
    <property type="entry name" value="ATP_synth_F1_a_nt-bd_dom"/>
</dbReference>
<proteinExistence type="inferred from homology"/>
<dbReference type="Gene3D" id="1.20.150.20">
    <property type="entry name" value="ATP synthase alpha/beta chain, C-terminal domain"/>
    <property type="match status" value="1"/>
</dbReference>
<dbReference type="InterPro" id="IPR020003">
    <property type="entry name" value="ATPase_a/bsu_AS"/>
</dbReference>
<dbReference type="SUPFAM" id="SSF50615">
    <property type="entry name" value="N-terminal domain of alpha and beta subunits of F1 ATP synthase"/>
    <property type="match status" value="1"/>
</dbReference>
<evidence type="ECO:0000259" key="16">
    <source>
        <dbReference type="Pfam" id="PF00306"/>
    </source>
</evidence>
<dbReference type="NCBIfam" id="NF009884">
    <property type="entry name" value="PRK13343.1"/>
    <property type="match status" value="1"/>
</dbReference>
<dbReference type="Pfam" id="PF02874">
    <property type="entry name" value="ATP-synt_ab_N"/>
    <property type="match status" value="1"/>
</dbReference>
<dbReference type="InterPro" id="IPR000793">
    <property type="entry name" value="ATP_synth_asu_C"/>
</dbReference>
<keyword evidence="8 14" id="KW-1278">Translocase</keyword>
<keyword evidence="7 14" id="KW-0067">ATP-binding</keyword>
<evidence type="ECO:0000256" key="13">
    <source>
        <dbReference type="ARBA" id="ARBA00026013"/>
    </source>
</evidence>
<dbReference type="GO" id="GO:0046933">
    <property type="term" value="F:proton-transporting ATP synthase activity, rotational mechanism"/>
    <property type="evidence" value="ECO:0007669"/>
    <property type="project" value="UniProtKB-UniRule"/>
</dbReference>
<dbReference type="FunFam" id="3.40.50.300:FF:002432">
    <property type="entry name" value="ATP synthase subunit alpha, mitochondrial"/>
    <property type="match status" value="1"/>
</dbReference>
<evidence type="ECO:0000256" key="6">
    <source>
        <dbReference type="ARBA" id="ARBA00022781"/>
    </source>
</evidence>
<evidence type="ECO:0000256" key="3">
    <source>
        <dbReference type="ARBA" id="ARBA00008936"/>
    </source>
</evidence>
<keyword evidence="10 14" id="KW-0472">Membrane</keyword>
<feature type="binding site" evidence="14">
    <location>
        <begin position="169"/>
        <end position="176"/>
    </location>
    <ligand>
        <name>ATP</name>
        <dbReference type="ChEBI" id="CHEBI:30616"/>
    </ligand>
</feature>
<evidence type="ECO:0000259" key="15">
    <source>
        <dbReference type="Pfam" id="PF00006"/>
    </source>
</evidence>
<comment type="catalytic activity">
    <reaction evidence="14">
        <text>ATP + H2O + 4 H(+)(in) = ADP + phosphate + 5 H(+)(out)</text>
        <dbReference type="Rhea" id="RHEA:57720"/>
        <dbReference type="ChEBI" id="CHEBI:15377"/>
        <dbReference type="ChEBI" id="CHEBI:15378"/>
        <dbReference type="ChEBI" id="CHEBI:30616"/>
        <dbReference type="ChEBI" id="CHEBI:43474"/>
        <dbReference type="ChEBI" id="CHEBI:456216"/>
        <dbReference type="EC" id="7.1.2.2"/>
    </reaction>
</comment>
<dbReference type="InterPro" id="IPR005294">
    <property type="entry name" value="ATP_synth_F1_asu"/>
</dbReference>
<dbReference type="Gene3D" id="2.40.30.20">
    <property type="match status" value="1"/>
</dbReference>
<evidence type="ECO:0000313" key="18">
    <source>
        <dbReference type="EMBL" id="PTN03400.1"/>
    </source>
</evidence>
<dbReference type="InterPro" id="IPR038376">
    <property type="entry name" value="ATP_synth_asu_C_sf"/>
</dbReference>
<dbReference type="InterPro" id="IPR004100">
    <property type="entry name" value="ATPase_F1/V1/A1_a/bsu_N"/>
</dbReference>
<protein>
    <recommendedName>
        <fullName evidence="14">ATP synthase subunit alpha</fullName>
        <ecNumber evidence="14">7.1.2.2</ecNumber>
    </recommendedName>
    <alternativeName>
        <fullName evidence="14">ATP synthase F1 sector subunit alpha</fullName>
    </alternativeName>
    <alternativeName>
        <fullName evidence="14">F-ATPase subunit alpha</fullName>
    </alternativeName>
</protein>
<keyword evidence="12 14" id="KW-0066">ATP synthesis</keyword>
<dbReference type="PROSITE" id="PS00152">
    <property type="entry name" value="ATPASE_ALPHA_BETA"/>
    <property type="match status" value="1"/>
</dbReference>
<dbReference type="CDD" id="cd01132">
    <property type="entry name" value="F1-ATPase_alpha_CD"/>
    <property type="match status" value="1"/>
</dbReference>
<dbReference type="InterPro" id="IPR036121">
    <property type="entry name" value="ATPase_F1/V1/A1_a/bsu_N_sf"/>
</dbReference>
<dbReference type="PIRSF" id="PIRSF039088">
    <property type="entry name" value="F_ATPase_subunit_alpha"/>
    <property type="match status" value="1"/>
</dbReference>
<dbReference type="GO" id="GO:0045259">
    <property type="term" value="C:proton-transporting ATP synthase complex"/>
    <property type="evidence" value="ECO:0007669"/>
    <property type="project" value="UniProtKB-KW"/>
</dbReference>
<dbReference type="HAMAP" id="MF_01346">
    <property type="entry name" value="ATP_synth_alpha_bact"/>
    <property type="match status" value="1"/>
</dbReference>
<dbReference type="GO" id="GO:0043531">
    <property type="term" value="F:ADP binding"/>
    <property type="evidence" value="ECO:0007669"/>
    <property type="project" value="TreeGrafter"/>
</dbReference>
<dbReference type="EMBL" id="QAAA01000003">
    <property type="protein sequence ID" value="PTN03400.1"/>
    <property type="molecule type" value="Genomic_DNA"/>
</dbReference>
<organism evidence="18 19">
    <name type="scientific">Rhodovulum imhoffii</name>
    <dbReference type="NCBI Taxonomy" id="365340"/>
    <lineage>
        <taxon>Bacteria</taxon>
        <taxon>Pseudomonadati</taxon>
        <taxon>Pseudomonadota</taxon>
        <taxon>Alphaproteobacteria</taxon>
        <taxon>Rhodobacterales</taxon>
        <taxon>Paracoccaceae</taxon>
        <taxon>Rhodovulum</taxon>
    </lineage>
</organism>
<keyword evidence="9 14" id="KW-0406">Ion transport</keyword>
<comment type="caution">
    <text evidence="18">The sequence shown here is derived from an EMBL/GenBank/DDBJ whole genome shotgun (WGS) entry which is preliminary data.</text>
</comment>
<evidence type="ECO:0000256" key="4">
    <source>
        <dbReference type="ARBA" id="ARBA00022448"/>
    </source>
</evidence>
<evidence type="ECO:0000256" key="5">
    <source>
        <dbReference type="ARBA" id="ARBA00022741"/>
    </source>
</evidence>
<reference evidence="18 19" key="1">
    <citation type="submission" date="2018-04" db="EMBL/GenBank/DDBJ databases">
        <title>Genomic Encyclopedia of Archaeal and Bacterial Type Strains, Phase II (KMG-II): from individual species to whole genera.</title>
        <authorList>
            <person name="Goeker M."/>
        </authorList>
    </citation>
    <scope>NUCLEOTIDE SEQUENCE [LARGE SCALE GENOMIC DNA]</scope>
    <source>
        <strain evidence="18 19">DSM 18064</strain>
    </source>
</reference>
<evidence type="ECO:0000256" key="11">
    <source>
        <dbReference type="ARBA" id="ARBA00023196"/>
    </source>
</evidence>
<dbReference type="InterPro" id="IPR027417">
    <property type="entry name" value="P-loop_NTPase"/>
</dbReference>
<comment type="similarity">
    <text evidence="3 14">Belongs to the ATPase alpha/beta chains family.</text>
</comment>
<dbReference type="EC" id="7.1.2.2" evidence="14"/>
<dbReference type="SUPFAM" id="SSF47917">
    <property type="entry name" value="C-terminal domain of alpha and beta subunits of F1 ATP synthase"/>
    <property type="match status" value="1"/>
</dbReference>
<dbReference type="Pfam" id="PF00006">
    <property type="entry name" value="ATP-synt_ab"/>
    <property type="match status" value="1"/>
</dbReference>
<accession>A0A2T5BV62</accession>
<evidence type="ECO:0000256" key="14">
    <source>
        <dbReference type="HAMAP-Rule" id="MF_01346"/>
    </source>
</evidence>
<dbReference type="CDD" id="cd18113">
    <property type="entry name" value="ATP-synt_F1_alpha_C"/>
    <property type="match status" value="1"/>
</dbReference>
<evidence type="ECO:0000256" key="10">
    <source>
        <dbReference type="ARBA" id="ARBA00023136"/>
    </source>
</evidence>
<gene>
    <name evidence="14" type="primary">atpA</name>
    <name evidence="18" type="ORF">C8N32_103244</name>
</gene>
<dbReference type="AlphaFoldDB" id="A0A2T5BV62"/>
<dbReference type="SUPFAM" id="SSF52540">
    <property type="entry name" value="P-loop containing nucleoside triphosphate hydrolases"/>
    <property type="match status" value="1"/>
</dbReference>
<dbReference type="InterPro" id="IPR023366">
    <property type="entry name" value="ATP_synth_asu-like_sf"/>
</dbReference>
<evidence type="ECO:0000256" key="9">
    <source>
        <dbReference type="ARBA" id="ARBA00023065"/>
    </source>
</evidence>
<evidence type="ECO:0000259" key="17">
    <source>
        <dbReference type="Pfam" id="PF02874"/>
    </source>
</evidence>
<dbReference type="PANTHER" id="PTHR48082">
    <property type="entry name" value="ATP SYNTHASE SUBUNIT ALPHA, MITOCHONDRIAL"/>
    <property type="match status" value="1"/>
</dbReference>
<keyword evidence="4 14" id="KW-0813">Transport</keyword>
<dbReference type="GO" id="GO:0005886">
    <property type="term" value="C:plasma membrane"/>
    <property type="evidence" value="ECO:0007669"/>
    <property type="project" value="UniProtKB-SubCell"/>
</dbReference>
<feature type="domain" description="ATP synthase alpha subunit C-terminal" evidence="16">
    <location>
        <begin position="381"/>
        <end position="507"/>
    </location>
</feature>
<feature type="domain" description="ATPase F1/V1/A1 complex alpha/beta subunit N-terminal" evidence="17">
    <location>
        <begin position="25"/>
        <end position="92"/>
    </location>
</feature>
<sequence>MGIQAAEISAILKEQIKNFGQEAEVAEVGRVLSVGDGIARVHGLDNVQAGEMVEFPGGIRGMALNLEADNVGVVIFGSDREIKEGDTVKRTNSIVDVPAGDALLGRVVDGLGNPIDGKGPIDASERRVADVKAPGIIPRKSVHEPMATGLKSVDAMIPIGRGQRELIIGDRQTGKTAVALDTILNQKSYNEAAGDDEGKKLYCVYVAIGQKRSTVAQLVKRLEESGAMEYSIVVAATASDPAPMQYLAPYSATAMAEFFRDNGRHALIIYDDLTKQAVAYRQMSLLLRRPPGREAYPGDVFYLHSRLLERSAKLNEDHGAGSLTALPIIETQAGDVSAYIPTNVISITDGQIFLETDLFYQGIRPAVNTGLSVSRVGSSAQTDAMKSVAGPVKLELAQYREMAAFAQFGSDLDAATQKLLNRGARLTELMKQPQYSPLTNAEIVCVIFAGTNGYLDKLPVKDVGRFEADLLSFLRNKHRDLLDDITKNDRKVKGELKDKIAAVLDEFAKNFA</sequence>
<keyword evidence="5 14" id="KW-0547">Nucleotide-binding</keyword>
<name>A0A2T5BV62_9RHOB</name>
<evidence type="ECO:0000313" key="19">
    <source>
        <dbReference type="Proteomes" id="UP000243859"/>
    </source>
</evidence>
<comment type="subunit">
    <text evidence="13">F-type ATPases have 2 components, CF(1) - the catalytic core - and CF(0) - the membrane proton channel. CF(1) has five subunits: alpha(3), beta(3), gamma(1), delta(1), epsilon(1). CF(0) has four main subunits: a(1), b(1), b'(1) and c(9-12).</text>
</comment>
<dbReference type="InterPro" id="IPR000194">
    <property type="entry name" value="ATPase_F1/V1/A1_a/bsu_nucl-bd"/>
</dbReference>
<dbReference type="GO" id="GO:0005524">
    <property type="term" value="F:ATP binding"/>
    <property type="evidence" value="ECO:0007669"/>
    <property type="project" value="UniProtKB-UniRule"/>
</dbReference>
<feature type="domain" description="ATPase F1/V1/A1 complex alpha/beta subunit nucleotide-binding" evidence="15">
    <location>
        <begin position="149"/>
        <end position="374"/>
    </location>
</feature>
<keyword evidence="6 14" id="KW-0375">Hydrogen ion transport</keyword>
<dbReference type="CDD" id="cd18116">
    <property type="entry name" value="ATP-synt_F1_alpha_N"/>
    <property type="match status" value="1"/>
</dbReference>
<feature type="site" description="Required for activity" evidence="14">
    <location>
        <position position="372"/>
    </location>
</feature>
<evidence type="ECO:0000256" key="7">
    <source>
        <dbReference type="ARBA" id="ARBA00022840"/>
    </source>
</evidence>
<dbReference type="Pfam" id="PF00306">
    <property type="entry name" value="ATP-synt_ab_C"/>
    <property type="match status" value="1"/>
</dbReference>
<dbReference type="Proteomes" id="UP000243859">
    <property type="component" value="Unassembled WGS sequence"/>
</dbReference>
<dbReference type="Gene3D" id="3.40.50.300">
    <property type="entry name" value="P-loop containing nucleotide triphosphate hydrolases"/>
    <property type="match status" value="1"/>
</dbReference>
<keyword evidence="14" id="KW-1003">Cell membrane</keyword>
<dbReference type="FunFam" id="1.20.150.20:FF:000001">
    <property type="entry name" value="ATP synthase subunit alpha"/>
    <property type="match status" value="1"/>
</dbReference>
<comment type="function">
    <text evidence="1 14">Produces ATP from ADP in the presence of a proton gradient across the membrane. The alpha chain is a regulatory subunit.</text>
</comment>
<dbReference type="RefSeq" id="WP_107891230.1">
    <property type="nucleotide sequence ID" value="NZ_NHSI01000060.1"/>
</dbReference>
<dbReference type="PANTHER" id="PTHR48082:SF2">
    <property type="entry name" value="ATP SYNTHASE SUBUNIT ALPHA, MITOCHONDRIAL"/>
    <property type="match status" value="1"/>
</dbReference>
<keyword evidence="19" id="KW-1185">Reference proteome</keyword>
<evidence type="ECO:0000256" key="1">
    <source>
        <dbReference type="ARBA" id="ARBA00003784"/>
    </source>
</evidence>
<dbReference type="OrthoDB" id="9803053at2"/>
<dbReference type="NCBIfam" id="TIGR00962">
    <property type="entry name" value="atpA"/>
    <property type="match status" value="1"/>
</dbReference>
<evidence type="ECO:0000256" key="2">
    <source>
        <dbReference type="ARBA" id="ARBA00004370"/>
    </source>
</evidence>